<comment type="similarity">
    <text evidence="1">Belongs to the universal ribosomal protein uL1 family.</text>
</comment>
<dbReference type="SUPFAM" id="SSF56808">
    <property type="entry name" value="Ribosomal protein L1"/>
    <property type="match status" value="1"/>
</dbReference>
<organism evidence="4 5">
    <name type="scientific">Amphibalanus amphitrite</name>
    <name type="common">Striped barnacle</name>
    <name type="synonym">Balanus amphitrite</name>
    <dbReference type="NCBI Taxonomy" id="1232801"/>
    <lineage>
        <taxon>Eukaryota</taxon>
        <taxon>Metazoa</taxon>
        <taxon>Ecdysozoa</taxon>
        <taxon>Arthropoda</taxon>
        <taxon>Crustacea</taxon>
        <taxon>Multicrustacea</taxon>
        <taxon>Cirripedia</taxon>
        <taxon>Thoracica</taxon>
        <taxon>Thoracicalcarea</taxon>
        <taxon>Balanomorpha</taxon>
        <taxon>Balanoidea</taxon>
        <taxon>Balanidae</taxon>
        <taxon>Amphibalaninae</taxon>
        <taxon>Amphibalanus</taxon>
    </lineage>
</organism>
<dbReference type="EMBL" id="VIIS01001621">
    <property type="protein sequence ID" value="KAF0295359.1"/>
    <property type="molecule type" value="Genomic_DNA"/>
</dbReference>
<keyword evidence="3" id="KW-0687">Ribonucleoprotein</keyword>
<keyword evidence="2 4" id="KW-0689">Ribosomal protein</keyword>
<evidence type="ECO:0000256" key="1">
    <source>
        <dbReference type="ARBA" id="ARBA00010531"/>
    </source>
</evidence>
<dbReference type="InterPro" id="IPR016095">
    <property type="entry name" value="Ribosomal_uL1_3-a/b-sand"/>
</dbReference>
<dbReference type="GO" id="GO:1990904">
    <property type="term" value="C:ribonucleoprotein complex"/>
    <property type="evidence" value="ECO:0007669"/>
    <property type="project" value="UniProtKB-KW"/>
</dbReference>
<dbReference type="Proteomes" id="UP000440578">
    <property type="component" value="Unassembled WGS sequence"/>
</dbReference>
<dbReference type="InterPro" id="IPR023674">
    <property type="entry name" value="Ribosomal_uL1-like"/>
</dbReference>
<reference evidence="4 5" key="1">
    <citation type="submission" date="2019-07" db="EMBL/GenBank/DDBJ databases">
        <title>Draft genome assembly of a fouling barnacle, Amphibalanus amphitrite (Darwin, 1854): The first reference genome for Thecostraca.</title>
        <authorList>
            <person name="Kim W."/>
        </authorList>
    </citation>
    <scope>NUCLEOTIDE SEQUENCE [LARGE SCALE GENOMIC DNA]</scope>
    <source>
        <strain evidence="4">SNU_AA5</strain>
        <tissue evidence="4">Soma without cirri and trophi</tissue>
    </source>
</reference>
<sequence>MLLPASLRTLACRPLSTSAPLAAARKGTRERKKAKIVKKEEVKTEWVPQSVRRAQLLSLQPRANRRFDRERLPEPIDDVYVRNWFRWREHAVEEAVAMHRQTHHPTVFNQPEALMFVTAELDMQLDKKTRYADPVRRVVSLPHPFEYRPPREVAVFCQSAELRQLAESRGVAVVGGTELIKQFQSGAMAADQFDYFVGHPELAQELLPIRGLLRRRFPSIKDGTLTTELEATIDRFRHGLELSSERDERQLDFAQVVAPVGRLHMPAEHVAANVAALVADLASARPRGHTRPFVTRLTSWCHPAPERLDLQLRPLLEEAAQA</sequence>
<evidence type="ECO:0000313" key="5">
    <source>
        <dbReference type="Proteomes" id="UP000440578"/>
    </source>
</evidence>
<evidence type="ECO:0000313" key="4">
    <source>
        <dbReference type="EMBL" id="KAF0295359.1"/>
    </source>
</evidence>
<name>A0A6A4VR10_AMPAM</name>
<dbReference type="OrthoDB" id="1747252at2759"/>
<keyword evidence="5" id="KW-1185">Reference proteome</keyword>
<dbReference type="Pfam" id="PF00687">
    <property type="entry name" value="Ribosomal_L1"/>
    <property type="match status" value="1"/>
</dbReference>
<dbReference type="PANTHER" id="PTHR36427:SF3">
    <property type="entry name" value="LARGE RIBOSOMAL SUBUNIT PROTEIN UL1M"/>
    <property type="match status" value="1"/>
</dbReference>
<dbReference type="Gene3D" id="3.40.50.790">
    <property type="match status" value="1"/>
</dbReference>
<evidence type="ECO:0000256" key="2">
    <source>
        <dbReference type="ARBA" id="ARBA00022980"/>
    </source>
</evidence>
<evidence type="ECO:0000256" key="3">
    <source>
        <dbReference type="ARBA" id="ARBA00023274"/>
    </source>
</evidence>
<dbReference type="Gene3D" id="3.30.190.20">
    <property type="match status" value="1"/>
</dbReference>
<gene>
    <name evidence="4" type="primary">MRPL1</name>
    <name evidence="4" type="ORF">FJT64_007095</name>
</gene>
<accession>A0A6A4VR10</accession>
<dbReference type="InterPro" id="IPR028364">
    <property type="entry name" value="Ribosomal_uL1/biogenesis"/>
</dbReference>
<dbReference type="PANTHER" id="PTHR36427">
    <property type="entry name" value="54S RIBOSOMAL PROTEIN L1, MITOCHONDRIAL"/>
    <property type="match status" value="1"/>
</dbReference>
<comment type="caution">
    <text evidence="4">The sequence shown here is derived from an EMBL/GenBank/DDBJ whole genome shotgun (WGS) entry which is preliminary data.</text>
</comment>
<dbReference type="AlphaFoldDB" id="A0A6A4VR10"/>
<protein>
    <submittedName>
        <fullName evidence="4">39S ribosomal protein L1, mitochondrial</fullName>
    </submittedName>
</protein>
<dbReference type="GO" id="GO:0005840">
    <property type="term" value="C:ribosome"/>
    <property type="evidence" value="ECO:0007669"/>
    <property type="project" value="UniProtKB-KW"/>
</dbReference>
<proteinExistence type="inferred from homology"/>